<feature type="binding site" evidence="6">
    <location>
        <position position="410"/>
    </location>
    <ligand>
        <name>(S)-malate</name>
        <dbReference type="ChEBI" id="CHEBI:15589"/>
    </ligand>
</feature>
<comment type="similarity">
    <text evidence="2 8">Belongs to the malic enzymes family.</text>
</comment>
<dbReference type="GO" id="GO:0006108">
    <property type="term" value="P:malate metabolic process"/>
    <property type="evidence" value="ECO:0007669"/>
    <property type="project" value="TreeGrafter"/>
</dbReference>
<dbReference type="PANTHER" id="PTHR23406">
    <property type="entry name" value="MALIC ENZYME-RELATED"/>
    <property type="match status" value="1"/>
</dbReference>
<feature type="binding site" evidence="6">
    <location>
        <position position="154"/>
    </location>
    <ligand>
        <name>(S)-malate</name>
        <dbReference type="ChEBI" id="CHEBI:15589"/>
    </ligand>
</feature>
<dbReference type="InterPro" id="IPR046346">
    <property type="entry name" value="Aminoacid_DH-like_N_sf"/>
</dbReference>
<name>A0A7S2L0D0_9STRA</name>
<dbReference type="NCBIfam" id="NF010052">
    <property type="entry name" value="PRK13529.1"/>
    <property type="match status" value="1"/>
</dbReference>
<dbReference type="CDD" id="cd05312">
    <property type="entry name" value="NAD_bind_1_malic_enz"/>
    <property type="match status" value="1"/>
</dbReference>
<evidence type="ECO:0000256" key="6">
    <source>
        <dbReference type="PIRSR" id="PIRSR000106-2"/>
    </source>
</evidence>
<dbReference type="AlphaFoldDB" id="A0A7S2L0D0"/>
<organism evidence="11">
    <name type="scientific">Leptocylindrus danicus</name>
    <dbReference type="NCBI Taxonomy" id="163516"/>
    <lineage>
        <taxon>Eukaryota</taxon>
        <taxon>Sar</taxon>
        <taxon>Stramenopiles</taxon>
        <taxon>Ochrophyta</taxon>
        <taxon>Bacillariophyta</taxon>
        <taxon>Coscinodiscophyceae</taxon>
        <taxon>Chaetocerotophycidae</taxon>
        <taxon>Leptocylindrales</taxon>
        <taxon>Leptocylindraceae</taxon>
        <taxon>Leptocylindrus</taxon>
    </lineage>
</organism>
<proteinExistence type="inferred from homology"/>
<feature type="domain" description="Malic enzyme NAD-binding" evidence="9">
    <location>
        <begin position="269"/>
        <end position="524"/>
    </location>
</feature>
<keyword evidence="4 8" id="KW-0560">Oxidoreductase</keyword>
<feature type="binding site" evidence="7">
    <location>
        <position position="244"/>
    </location>
    <ligand>
        <name>a divalent metal cation</name>
        <dbReference type="ChEBI" id="CHEBI:60240"/>
    </ligand>
</feature>
<feature type="domain" description="Malic enzyme N-terminal" evidence="10">
    <location>
        <begin position="77"/>
        <end position="259"/>
    </location>
</feature>
<keyword evidence="3 7" id="KW-0479">Metal-binding</keyword>
<dbReference type="Gene3D" id="3.40.50.720">
    <property type="entry name" value="NAD(P)-binding Rossmann-like Domain"/>
    <property type="match status" value="1"/>
</dbReference>
<dbReference type="InterPro" id="IPR012302">
    <property type="entry name" value="Malic_NAD-bd"/>
</dbReference>
<dbReference type="GO" id="GO:0046872">
    <property type="term" value="F:metal ion binding"/>
    <property type="evidence" value="ECO:0007669"/>
    <property type="project" value="UniProtKB-KW"/>
</dbReference>
<evidence type="ECO:0000259" key="9">
    <source>
        <dbReference type="SMART" id="SM00919"/>
    </source>
</evidence>
<dbReference type="InterPro" id="IPR015884">
    <property type="entry name" value="Malic_enzyme_CS"/>
</dbReference>
<evidence type="ECO:0000259" key="10">
    <source>
        <dbReference type="SMART" id="SM01274"/>
    </source>
</evidence>
<dbReference type="SMART" id="SM00919">
    <property type="entry name" value="Malic_M"/>
    <property type="match status" value="1"/>
</dbReference>
<dbReference type="PRINTS" id="PR00072">
    <property type="entry name" value="MALOXRDTASE"/>
</dbReference>
<protein>
    <recommendedName>
        <fullName evidence="8">Malic enzyme</fullName>
    </recommendedName>
</protein>
<dbReference type="SUPFAM" id="SSF51735">
    <property type="entry name" value="NAD(P)-binding Rossmann-fold domains"/>
    <property type="match status" value="1"/>
</dbReference>
<evidence type="ECO:0000313" key="11">
    <source>
        <dbReference type="EMBL" id="CAD9590523.1"/>
    </source>
</evidence>
<gene>
    <name evidence="11" type="ORF">LDAN0321_LOCUS13243</name>
</gene>
<dbReference type="FunFam" id="3.40.50.720:FF:000060">
    <property type="entry name" value="Malic enzyme"/>
    <property type="match status" value="1"/>
</dbReference>
<dbReference type="EMBL" id="HBGY01021036">
    <property type="protein sequence ID" value="CAD9590523.1"/>
    <property type="molecule type" value="Transcribed_RNA"/>
</dbReference>
<dbReference type="InterPro" id="IPR012301">
    <property type="entry name" value="Malic_N_dom"/>
</dbReference>
<evidence type="ECO:0000256" key="8">
    <source>
        <dbReference type="RuleBase" id="RU003426"/>
    </source>
</evidence>
<feature type="binding site" evidence="7">
    <location>
        <position position="268"/>
    </location>
    <ligand>
        <name>a divalent metal cation</name>
        <dbReference type="ChEBI" id="CHEBI:60240"/>
    </ligand>
</feature>
<dbReference type="InterPro" id="IPR036291">
    <property type="entry name" value="NAD(P)-bd_dom_sf"/>
</dbReference>
<feature type="active site" description="Proton donor" evidence="5">
    <location>
        <position position="100"/>
    </location>
</feature>
<reference evidence="11" key="1">
    <citation type="submission" date="2021-01" db="EMBL/GenBank/DDBJ databases">
        <authorList>
            <person name="Corre E."/>
            <person name="Pelletier E."/>
            <person name="Niang G."/>
            <person name="Scheremetjew M."/>
            <person name="Finn R."/>
            <person name="Kale V."/>
            <person name="Holt S."/>
            <person name="Cochrane G."/>
            <person name="Meng A."/>
            <person name="Brown T."/>
            <person name="Cohen L."/>
        </authorList>
    </citation>
    <scope>NUCLEOTIDE SEQUENCE</scope>
    <source>
        <strain evidence="11">B650</strain>
    </source>
</reference>
<comment type="cofactor">
    <cofactor evidence="7">
        <name>Mg(2+)</name>
        <dbReference type="ChEBI" id="CHEBI:18420"/>
    </cofactor>
    <cofactor evidence="7">
        <name>Mn(2+)</name>
        <dbReference type="ChEBI" id="CHEBI:29035"/>
    </cofactor>
    <text evidence="7">Divalent metal cations. Prefers magnesium or manganese.</text>
</comment>
<dbReference type="InterPro" id="IPR037062">
    <property type="entry name" value="Malic_N_dom_sf"/>
</dbReference>
<evidence type="ECO:0000256" key="7">
    <source>
        <dbReference type="PIRSR" id="PIRSR000106-3"/>
    </source>
</evidence>
<feature type="binding site" evidence="7">
    <location>
        <position position="245"/>
    </location>
    <ligand>
        <name>a divalent metal cation</name>
        <dbReference type="ChEBI" id="CHEBI:60240"/>
    </ligand>
</feature>
<evidence type="ECO:0000256" key="5">
    <source>
        <dbReference type="PIRSR" id="PIRSR000106-1"/>
    </source>
</evidence>
<dbReference type="Gene3D" id="3.40.50.10380">
    <property type="entry name" value="Malic enzyme, N-terminal domain"/>
    <property type="match status" value="1"/>
</dbReference>
<evidence type="ECO:0000256" key="3">
    <source>
        <dbReference type="ARBA" id="ARBA00022723"/>
    </source>
</evidence>
<feature type="active site" description="Proton acceptor" evidence="5">
    <location>
        <position position="172"/>
    </location>
</feature>
<dbReference type="SUPFAM" id="SSF53223">
    <property type="entry name" value="Aminoacid dehydrogenase-like, N-terminal domain"/>
    <property type="match status" value="1"/>
</dbReference>
<sequence length="553" mass="59894">MNGNSTATTTKTGFERMKDPLLNVASSTPLADRERLKLRGLVPSGYIPLNLNVERSMQQLRLKSSPLEKYLFLQSIQDIDERLYYAILVSHTEEVMPIVYTPTVGEACQKFSSIYRGTVRGLFISLEDAGSVRSVLDNWPHDDVSTIVVTDGERILGLGDQGVNGMGIPIGKLALYTACAGIHPSQVLPVHIDVGTNNEAFLHDPFYLGLKQPRERGPAYDSLIEEFFEASQDKFGKNVLIQFEDFGNTNAFRLLEMFQDKATTFNDDIQGTASVVLGGLIASKNMTGLELSEHTFLFAGAGEAGVGIAELIAYAITKETGMSLNDARKKIFLVDSKGLVTKARLASLQHHKLNFAHDIDDDCLDLLASVQKIKPTALIGVSAKPGTFSEVVCGEMAKMNKRPVIFALSNPTSKAECTAEEAYKWTDGRAVFASGSPFGPVTLSDRRTFIPGQGNNAYVFPGIGLGAIASGATKITQNDMLIAARALADQVKADHVSKGCVYPPLSDIRNVSTKIAAAVASSHYETGVATVLPKPSDMLSHCKSLMYNPLEFS</sequence>
<accession>A0A7S2L0D0</accession>
<dbReference type="GO" id="GO:0009507">
    <property type="term" value="C:chloroplast"/>
    <property type="evidence" value="ECO:0007669"/>
    <property type="project" value="TreeGrafter"/>
</dbReference>
<dbReference type="PROSITE" id="PS00331">
    <property type="entry name" value="MALIC_ENZYMES"/>
    <property type="match status" value="1"/>
</dbReference>
<dbReference type="GO" id="GO:0004473">
    <property type="term" value="F:malate dehydrogenase (decarboxylating) (NADP+) activity"/>
    <property type="evidence" value="ECO:0007669"/>
    <property type="project" value="TreeGrafter"/>
</dbReference>
<dbReference type="InterPro" id="IPR001891">
    <property type="entry name" value="Malic_OxRdtase"/>
</dbReference>
<evidence type="ECO:0000256" key="4">
    <source>
        <dbReference type="ARBA" id="ARBA00023002"/>
    </source>
</evidence>
<evidence type="ECO:0000256" key="1">
    <source>
        <dbReference type="ARBA" id="ARBA00001936"/>
    </source>
</evidence>
<feature type="binding site" evidence="6">
    <location>
        <position position="455"/>
    </location>
    <ligand>
        <name>(S)-malate</name>
        <dbReference type="ChEBI" id="CHEBI:15589"/>
    </ligand>
</feature>
<evidence type="ECO:0000256" key="2">
    <source>
        <dbReference type="ARBA" id="ARBA00008785"/>
    </source>
</evidence>
<dbReference type="Pfam" id="PF03949">
    <property type="entry name" value="Malic_M"/>
    <property type="match status" value="1"/>
</dbReference>
<dbReference type="Pfam" id="PF00390">
    <property type="entry name" value="malic"/>
    <property type="match status" value="1"/>
</dbReference>
<dbReference type="GO" id="GO:0051287">
    <property type="term" value="F:NAD binding"/>
    <property type="evidence" value="ECO:0007669"/>
    <property type="project" value="InterPro"/>
</dbReference>
<dbReference type="PIRSF" id="PIRSF000106">
    <property type="entry name" value="ME"/>
    <property type="match status" value="1"/>
</dbReference>
<comment type="cofactor">
    <cofactor evidence="1">
        <name>Mn(2+)</name>
        <dbReference type="ChEBI" id="CHEBI:29035"/>
    </cofactor>
</comment>
<dbReference type="SMART" id="SM01274">
    <property type="entry name" value="malic"/>
    <property type="match status" value="1"/>
</dbReference>
<dbReference type="PANTHER" id="PTHR23406:SF90">
    <property type="entry name" value="MALIC ENZYME-RELATED"/>
    <property type="match status" value="1"/>
</dbReference>